<sequence length="114" mass="12272">MLCSAALRKGSRCAPARKQFSHLASAVLGSLECSALGPPTQIPRGPASRAPRAGLLRLRDLATARLRWCCILLLAPIVQGMQQRTHLSDSCTCTRSICRSELSCNVTRTPSVLL</sequence>
<dbReference type="EMBL" id="QXFV01005300">
    <property type="protein sequence ID" value="KAE8965496.1"/>
    <property type="molecule type" value="Genomic_DNA"/>
</dbReference>
<dbReference type="AlphaFoldDB" id="A0A6A3HWQ1"/>
<gene>
    <name evidence="1" type="ORF">PR001_g28714</name>
    <name evidence="2" type="ORF">PR002_g25914</name>
</gene>
<organism evidence="2 4">
    <name type="scientific">Phytophthora rubi</name>
    <dbReference type="NCBI Taxonomy" id="129364"/>
    <lineage>
        <taxon>Eukaryota</taxon>
        <taxon>Sar</taxon>
        <taxon>Stramenopiles</taxon>
        <taxon>Oomycota</taxon>
        <taxon>Peronosporomycetes</taxon>
        <taxon>Peronosporales</taxon>
        <taxon>Peronosporaceae</taxon>
        <taxon>Phytophthora</taxon>
    </lineage>
</organism>
<dbReference type="Proteomes" id="UP000429607">
    <property type="component" value="Unassembled WGS sequence"/>
</dbReference>
<evidence type="ECO:0000313" key="1">
    <source>
        <dbReference type="EMBL" id="KAE8965496.1"/>
    </source>
</evidence>
<dbReference type="Proteomes" id="UP000435112">
    <property type="component" value="Unassembled WGS sequence"/>
</dbReference>
<accession>A0A6A3HWQ1</accession>
<dbReference type="EMBL" id="QXFU01003557">
    <property type="protein sequence ID" value="KAE8974430.1"/>
    <property type="molecule type" value="Genomic_DNA"/>
</dbReference>
<protein>
    <submittedName>
        <fullName evidence="2">Uncharacterized protein</fullName>
    </submittedName>
</protein>
<proteinExistence type="predicted"/>
<evidence type="ECO:0000313" key="4">
    <source>
        <dbReference type="Proteomes" id="UP000435112"/>
    </source>
</evidence>
<evidence type="ECO:0000313" key="2">
    <source>
        <dbReference type="EMBL" id="KAE8974430.1"/>
    </source>
</evidence>
<name>A0A6A3HWQ1_9STRA</name>
<comment type="caution">
    <text evidence="2">The sequence shown here is derived from an EMBL/GenBank/DDBJ whole genome shotgun (WGS) entry which is preliminary data.</text>
</comment>
<evidence type="ECO:0000313" key="3">
    <source>
        <dbReference type="Proteomes" id="UP000429607"/>
    </source>
</evidence>
<reference evidence="3 4" key="1">
    <citation type="submission" date="2018-09" db="EMBL/GenBank/DDBJ databases">
        <title>Genomic investigation of the strawberry pathogen Phytophthora fragariae indicates pathogenicity is determined by transcriptional variation in three key races.</title>
        <authorList>
            <person name="Adams T.M."/>
            <person name="Armitage A.D."/>
            <person name="Sobczyk M.K."/>
            <person name="Bates H.J."/>
            <person name="Dunwell J.M."/>
            <person name="Nellist C.F."/>
            <person name="Harrison R.J."/>
        </authorList>
    </citation>
    <scope>NUCLEOTIDE SEQUENCE [LARGE SCALE GENOMIC DNA]</scope>
    <source>
        <strain evidence="1 3">SCRP249</strain>
        <strain evidence="2 4">SCRP324</strain>
    </source>
</reference>